<evidence type="ECO:0000256" key="7">
    <source>
        <dbReference type="ARBA" id="ARBA00023170"/>
    </source>
</evidence>
<reference evidence="13" key="1">
    <citation type="submission" date="2020-01" db="EMBL/GenBank/DDBJ databases">
        <title>Draft genome sequence of the Termite Coptotermes fromosanus.</title>
        <authorList>
            <person name="Itakura S."/>
            <person name="Yosikawa Y."/>
            <person name="Umezawa K."/>
        </authorList>
    </citation>
    <scope>NUCLEOTIDE SEQUENCE [LARGE SCALE GENOMIC DNA]</scope>
</reference>
<evidence type="ECO:0000256" key="4">
    <source>
        <dbReference type="ARBA" id="ARBA00022692"/>
    </source>
</evidence>
<comment type="subcellular location">
    <subcellularLocation>
        <location evidence="1">Cell membrane</location>
        <topology evidence="1">Multi-pass membrane protein</topology>
    </subcellularLocation>
</comment>
<dbReference type="Proteomes" id="UP000502823">
    <property type="component" value="Unassembled WGS sequence"/>
</dbReference>
<dbReference type="Gene3D" id="3.40.190.10">
    <property type="entry name" value="Periplasmic binding protein-like II"/>
    <property type="match status" value="1"/>
</dbReference>
<dbReference type="GO" id="GO:0050906">
    <property type="term" value="P:detection of stimulus involved in sensory perception"/>
    <property type="evidence" value="ECO:0007669"/>
    <property type="project" value="UniProtKB-ARBA"/>
</dbReference>
<keyword evidence="4 9" id="KW-0812">Transmembrane</keyword>
<name>A0A6L2PR23_COPFO</name>
<evidence type="ECO:0000256" key="3">
    <source>
        <dbReference type="ARBA" id="ARBA00022475"/>
    </source>
</evidence>
<dbReference type="EMBL" id="BLKM01011979">
    <property type="protein sequence ID" value="GFG35071.1"/>
    <property type="molecule type" value="Genomic_DNA"/>
</dbReference>
<feature type="chain" id="PRO_5026713212" description="Ionotropic glutamate receptor C-terminal domain-containing protein" evidence="10">
    <location>
        <begin position="20"/>
        <end position="756"/>
    </location>
</feature>
<proteinExistence type="inferred from homology"/>
<accession>A0A6L2PR23</accession>
<feature type="transmembrane region" description="Helical" evidence="9">
    <location>
        <begin position="453"/>
        <end position="475"/>
    </location>
</feature>
<feature type="transmembrane region" description="Helical" evidence="9">
    <location>
        <begin position="428"/>
        <end position="447"/>
    </location>
</feature>
<dbReference type="SUPFAM" id="SSF53850">
    <property type="entry name" value="Periplasmic binding protein-like II"/>
    <property type="match status" value="1"/>
</dbReference>
<dbReference type="OrthoDB" id="6430908at2759"/>
<evidence type="ECO:0000256" key="5">
    <source>
        <dbReference type="ARBA" id="ARBA00022989"/>
    </source>
</evidence>
<gene>
    <name evidence="12" type="ORF">Cfor_05080</name>
</gene>
<evidence type="ECO:0000256" key="9">
    <source>
        <dbReference type="SAM" id="Phobius"/>
    </source>
</evidence>
<dbReference type="Gene3D" id="1.10.287.70">
    <property type="match status" value="1"/>
</dbReference>
<evidence type="ECO:0000259" key="11">
    <source>
        <dbReference type="Pfam" id="PF00060"/>
    </source>
</evidence>
<evidence type="ECO:0000256" key="1">
    <source>
        <dbReference type="ARBA" id="ARBA00004651"/>
    </source>
</evidence>
<feature type="signal peptide" evidence="10">
    <location>
        <begin position="1"/>
        <end position="19"/>
    </location>
</feature>
<evidence type="ECO:0000256" key="8">
    <source>
        <dbReference type="ARBA" id="ARBA00023180"/>
    </source>
</evidence>
<keyword evidence="10" id="KW-0732">Signal</keyword>
<organism evidence="12 13">
    <name type="scientific">Coptotermes formosanus</name>
    <name type="common">Formosan subterranean termite</name>
    <dbReference type="NCBI Taxonomy" id="36987"/>
    <lineage>
        <taxon>Eukaryota</taxon>
        <taxon>Metazoa</taxon>
        <taxon>Ecdysozoa</taxon>
        <taxon>Arthropoda</taxon>
        <taxon>Hexapoda</taxon>
        <taxon>Insecta</taxon>
        <taxon>Pterygota</taxon>
        <taxon>Neoptera</taxon>
        <taxon>Polyneoptera</taxon>
        <taxon>Dictyoptera</taxon>
        <taxon>Blattodea</taxon>
        <taxon>Blattoidea</taxon>
        <taxon>Termitoidae</taxon>
        <taxon>Rhinotermitidae</taxon>
        <taxon>Coptotermes</taxon>
    </lineage>
</organism>
<dbReference type="InterPro" id="IPR001320">
    <property type="entry name" value="Iontro_rcpt_C"/>
</dbReference>
<evidence type="ECO:0000256" key="6">
    <source>
        <dbReference type="ARBA" id="ARBA00023136"/>
    </source>
</evidence>
<keyword evidence="8" id="KW-0325">Glycoprotein</keyword>
<protein>
    <recommendedName>
        <fullName evidence="11">Ionotropic glutamate receptor C-terminal domain-containing protein</fullName>
    </recommendedName>
</protein>
<dbReference type="PANTHER" id="PTHR42643">
    <property type="entry name" value="IONOTROPIC RECEPTOR 20A-RELATED"/>
    <property type="match status" value="1"/>
</dbReference>
<dbReference type="GO" id="GO:0015276">
    <property type="term" value="F:ligand-gated monoatomic ion channel activity"/>
    <property type="evidence" value="ECO:0007669"/>
    <property type="project" value="InterPro"/>
</dbReference>
<keyword evidence="6 9" id="KW-0472">Membrane</keyword>
<dbReference type="AlphaFoldDB" id="A0A6L2PR23"/>
<dbReference type="PANTHER" id="PTHR42643:SF24">
    <property type="entry name" value="IONOTROPIC RECEPTOR 60A"/>
    <property type="match status" value="1"/>
</dbReference>
<evidence type="ECO:0000256" key="10">
    <source>
        <dbReference type="SAM" id="SignalP"/>
    </source>
</evidence>
<dbReference type="InterPro" id="IPR052192">
    <property type="entry name" value="Insect_Ionotropic_Sensory_Rcpt"/>
</dbReference>
<dbReference type="Pfam" id="PF00060">
    <property type="entry name" value="Lig_chan"/>
    <property type="match status" value="1"/>
</dbReference>
<dbReference type="FunCoup" id="A0A6L2PR23">
    <property type="interactions" value="11"/>
</dbReference>
<feature type="domain" description="Ionotropic glutamate receptor C-terminal" evidence="11">
    <location>
        <begin position="396"/>
        <end position="655"/>
    </location>
</feature>
<dbReference type="InParanoid" id="A0A6L2PR23"/>
<evidence type="ECO:0000256" key="2">
    <source>
        <dbReference type="ARBA" id="ARBA00008685"/>
    </source>
</evidence>
<keyword evidence="7" id="KW-0675">Receptor</keyword>
<dbReference type="GO" id="GO:0005886">
    <property type="term" value="C:plasma membrane"/>
    <property type="evidence" value="ECO:0007669"/>
    <property type="project" value="UniProtKB-SubCell"/>
</dbReference>
<evidence type="ECO:0000313" key="13">
    <source>
        <dbReference type="Proteomes" id="UP000502823"/>
    </source>
</evidence>
<keyword evidence="3" id="KW-1003">Cell membrane</keyword>
<evidence type="ECO:0000313" key="12">
    <source>
        <dbReference type="EMBL" id="GFG35071.1"/>
    </source>
</evidence>
<sequence>MRQSFMPFVLLTLVQTILGDKSETKYRQHLIKCIKEITEREFTNNNALTIMLPHEGHTDTQTDRYLLGGDTLQQADADWTKPLLETNDVLVTSTPTSHNKRHNSNTAVCCNRDKNYVLFIRLEYEKTEKTLQWLKEQVKSIKNMYKWNAESHFVIAILEKKFGQTDQNIIKMILQEMYSDSIVNTIVLMSQHEDKMKHNNDLEADKYEMKIGAYTWFPYQNPKSCHHVEDITLIDTWLTEGGGKFVHNARFFSPKIKNDLNGCPIRVASFHFPPAMASIIRTPADGSGPDKRTYEEGPGISLFYTVAKAMNVTAVFIEPPRNLWGVVYENGSSDGITGQIASNLADISNVPSPMDFTRITVIDYTIPYHWDAYIWWVPCAKPFPKWKNVTRVFSLPLWLVDLASIITAAFFMLAIGKNFQNNSVYREISSCLAASWAVLLGVSVSVMPRSDSLRVFFIAWVCYSLAINTVFQAYFTSYLIDPGLQHQISSMDEIMDYKIELGGYKFLRAYLKTFDDPQINIITARFTEVETRESALKRIATQKDLALLDVASAAEWYINSKYVDKNGKRMVCSVNERFMPAIAAWQVKKGSPLTGRMNRILRRLFESGLIGFWVRTERQLALMKAAYGRRSSSDDEYCDLSMEHLQGAFYLLLLGHLLSTMCVGHVERTQYERAKTECGSFRDKRLLCRLQGGFTSALRQRRTATRNAVSYKVHEVSANYLGPARTSVRMFHLGKIVYVSTLIKSCSLSPEPKIVA</sequence>
<comment type="caution">
    <text evidence="12">The sequence shown here is derived from an EMBL/GenBank/DDBJ whole genome shotgun (WGS) entry which is preliminary data.</text>
</comment>
<keyword evidence="13" id="KW-1185">Reference proteome</keyword>
<feature type="transmembrane region" description="Helical" evidence="9">
    <location>
        <begin position="395"/>
        <end position="416"/>
    </location>
</feature>
<keyword evidence="5 9" id="KW-1133">Transmembrane helix</keyword>
<comment type="similarity">
    <text evidence="2">Belongs to the glutamate-gated ion channel (TC 1.A.10.1) family.</text>
</comment>